<evidence type="ECO:0000313" key="3">
    <source>
        <dbReference type="Proteomes" id="UP000317550"/>
    </source>
</evidence>
<proteinExistence type="predicted"/>
<protein>
    <submittedName>
        <fullName evidence="2">Uncharacterized protein</fullName>
    </submittedName>
</protein>
<keyword evidence="3" id="KW-1185">Reference proteome</keyword>
<dbReference type="EMBL" id="CP041730">
    <property type="protein sequence ID" value="QDQ25569.1"/>
    <property type="molecule type" value="Genomic_DNA"/>
</dbReference>
<accession>A0A516SBP7</accession>
<dbReference type="AlphaFoldDB" id="A0A516SBP7"/>
<dbReference type="KEGG" id="cari:FNU76_03940"/>
<sequence>MQAVTQNDPRALPISTRKRALWLAMPAPDPLADPVPEEAPGQLPPNPSDDPPVLPVQPPLKVRDDERDRVEPTCEREYAWLQAQAAQASCPGPYYFM</sequence>
<gene>
    <name evidence="2" type="ORF">FNU76_03940</name>
</gene>
<dbReference type="RefSeq" id="WP_143856494.1">
    <property type="nucleotide sequence ID" value="NZ_CP041730.1"/>
</dbReference>
<feature type="compositionally biased region" description="Pro residues" evidence="1">
    <location>
        <begin position="42"/>
        <end position="58"/>
    </location>
</feature>
<evidence type="ECO:0000256" key="1">
    <source>
        <dbReference type="SAM" id="MobiDB-lite"/>
    </source>
</evidence>
<organism evidence="2 3">
    <name type="scientific">Chitinimonas arctica</name>
    <dbReference type="NCBI Taxonomy" id="2594795"/>
    <lineage>
        <taxon>Bacteria</taxon>
        <taxon>Pseudomonadati</taxon>
        <taxon>Pseudomonadota</taxon>
        <taxon>Betaproteobacteria</taxon>
        <taxon>Neisseriales</taxon>
        <taxon>Chitinibacteraceae</taxon>
        <taxon>Chitinimonas</taxon>
    </lineage>
</organism>
<dbReference type="Proteomes" id="UP000317550">
    <property type="component" value="Chromosome"/>
</dbReference>
<evidence type="ECO:0000313" key="2">
    <source>
        <dbReference type="EMBL" id="QDQ25569.1"/>
    </source>
</evidence>
<feature type="compositionally biased region" description="Basic and acidic residues" evidence="1">
    <location>
        <begin position="61"/>
        <end position="70"/>
    </location>
</feature>
<feature type="region of interest" description="Disordered" evidence="1">
    <location>
        <begin position="26"/>
        <end position="70"/>
    </location>
</feature>
<reference evidence="3" key="1">
    <citation type="submission" date="2019-07" db="EMBL/GenBank/DDBJ databases">
        <title>Chitinimonas sp. nov., isolated from Ny-Alesund, arctica soil.</title>
        <authorList>
            <person name="Xu Q."/>
            <person name="Peng F."/>
        </authorList>
    </citation>
    <scope>NUCLEOTIDE SEQUENCE [LARGE SCALE GENOMIC DNA]</scope>
    <source>
        <strain evidence="3">R3-44</strain>
    </source>
</reference>
<name>A0A516SBP7_9NEIS</name>